<comment type="caution">
    <text evidence="10">The sequence shown here is derived from an EMBL/GenBank/DDBJ whole genome shotgun (WGS) entry which is preliminary data.</text>
</comment>
<dbReference type="InterPro" id="IPR000486">
    <property type="entry name" value="Xdiol_ring_cleave_dOase_1/2"/>
</dbReference>
<name>A0A1X0VBA8_LEUPS</name>
<dbReference type="PANTHER" id="PTHR43279">
    <property type="entry name" value="CATECHOL-2,3-DIOXYGENASE"/>
    <property type="match status" value="1"/>
</dbReference>
<evidence type="ECO:0000256" key="2">
    <source>
        <dbReference type="ARBA" id="ARBA00008784"/>
    </source>
</evidence>
<dbReference type="GO" id="GO:0051213">
    <property type="term" value="F:dioxygenase activity"/>
    <property type="evidence" value="ECO:0007669"/>
    <property type="project" value="UniProtKB-KW"/>
</dbReference>
<dbReference type="SUPFAM" id="SSF54593">
    <property type="entry name" value="Glyoxalase/Bleomycin resistance protein/Dihydroxybiphenyl dioxygenase"/>
    <property type="match status" value="2"/>
</dbReference>
<evidence type="ECO:0000256" key="5">
    <source>
        <dbReference type="ARBA" id="ARBA00022964"/>
    </source>
</evidence>
<dbReference type="AlphaFoldDB" id="A0A1X0VBA8"/>
<sequence length="280" mass="31939">MLNVDYKISHISLMADDEHRMRIFYRDMLGLVEKEESPSQFSYAFTHQDQPFLTLSFSGQKTAQQRQGLYHFALLFPNKASLASLIERLILAEYPLGSGDHDVSEAFYLNDPNGNGIELYHDRQQTLWQWDQGLVKMGTKAVDVLALLQAKEAGWSGFPVGMMIGHLHFVGDSVRKGDAFFIDQLQMSLTAKIAGSAHFYSHNAYHHHHAYNTWFGSDLTQRHPDENGLVNWAVTIDEKLFKILNQSLHDQNLSTKPNQIWLADPFGSRLVINKNYSPND</sequence>
<gene>
    <name evidence="10" type="ORF">BMR96_09540</name>
</gene>
<dbReference type="PANTHER" id="PTHR43279:SF1">
    <property type="entry name" value="CATECHOL-2,3-DIOXYGENASE"/>
    <property type="match status" value="1"/>
</dbReference>
<protein>
    <recommendedName>
        <fullName evidence="9">VOC domain-containing protein</fullName>
    </recommendedName>
</protein>
<dbReference type="InterPro" id="IPR037523">
    <property type="entry name" value="VOC_core"/>
</dbReference>
<evidence type="ECO:0000256" key="1">
    <source>
        <dbReference type="ARBA" id="ARBA00001954"/>
    </source>
</evidence>
<comment type="cofactor">
    <cofactor evidence="1 8">
        <name>Fe(2+)</name>
        <dbReference type="ChEBI" id="CHEBI:29033"/>
    </cofactor>
</comment>
<accession>A0A1X0VBA8</accession>
<dbReference type="RefSeq" id="WP_004911931.1">
    <property type="nucleotide sequence ID" value="NZ_MPLS01000069.1"/>
</dbReference>
<keyword evidence="3" id="KW-0479">Metal-binding</keyword>
<evidence type="ECO:0000256" key="4">
    <source>
        <dbReference type="ARBA" id="ARBA00022797"/>
    </source>
</evidence>
<dbReference type="Pfam" id="PF00903">
    <property type="entry name" value="Glyoxalase"/>
    <property type="match status" value="1"/>
</dbReference>
<reference evidence="10 11" key="1">
    <citation type="journal article" date="2017" name="Front. Microbiol.">
        <title>Genomic Characterization of Dairy Associated Leuconostoc Species and Diversity of Leuconostocs in Undefined Mixed Mesophilic Starter Cultures.</title>
        <authorList>
            <person name="Frantzen C.A."/>
            <person name="Kot W."/>
            <person name="Pedersen T.B."/>
            <person name="Ardo Y.M."/>
            <person name="Broadbent J.R."/>
            <person name="Neve H."/>
            <person name="Hansen L.H."/>
            <person name="Dal Bello F."/>
            <person name="Ostlie H.M."/>
            <person name="Kleppen H.P."/>
            <person name="Vogensen F.K."/>
            <person name="Holo H."/>
        </authorList>
    </citation>
    <scope>NUCLEOTIDE SEQUENCE [LARGE SCALE GENOMIC DNA]</scope>
    <source>
        <strain evidence="10 11">LMGCF08</strain>
    </source>
</reference>
<dbReference type="GO" id="GO:0008198">
    <property type="term" value="F:ferrous iron binding"/>
    <property type="evidence" value="ECO:0007669"/>
    <property type="project" value="InterPro"/>
</dbReference>
<proteinExistence type="inferred from homology"/>
<keyword evidence="7 8" id="KW-0408">Iron</keyword>
<organism evidence="10 11">
    <name type="scientific">Leuconostoc pseudomesenteroides</name>
    <dbReference type="NCBI Taxonomy" id="33968"/>
    <lineage>
        <taxon>Bacteria</taxon>
        <taxon>Bacillati</taxon>
        <taxon>Bacillota</taxon>
        <taxon>Bacilli</taxon>
        <taxon>Lactobacillales</taxon>
        <taxon>Lactobacillaceae</taxon>
        <taxon>Leuconostoc</taxon>
    </lineage>
</organism>
<evidence type="ECO:0000256" key="8">
    <source>
        <dbReference type="RuleBase" id="RU000683"/>
    </source>
</evidence>
<dbReference type="Proteomes" id="UP000192288">
    <property type="component" value="Unassembled WGS sequence"/>
</dbReference>
<dbReference type="EMBL" id="MPLS01000069">
    <property type="protein sequence ID" value="ORI97012.1"/>
    <property type="molecule type" value="Genomic_DNA"/>
</dbReference>
<keyword evidence="6 8" id="KW-0560">Oxidoreductase</keyword>
<dbReference type="PROSITE" id="PS51819">
    <property type="entry name" value="VOC"/>
    <property type="match status" value="1"/>
</dbReference>
<evidence type="ECO:0000313" key="10">
    <source>
        <dbReference type="EMBL" id="ORI97012.1"/>
    </source>
</evidence>
<keyword evidence="4 8" id="KW-0058">Aromatic hydrocarbons catabolism</keyword>
<dbReference type="InterPro" id="IPR029068">
    <property type="entry name" value="Glyas_Bleomycin-R_OHBP_Dase"/>
</dbReference>
<evidence type="ECO:0000256" key="7">
    <source>
        <dbReference type="ARBA" id="ARBA00023004"/>
    </source>
</evidence>
<evidence type="ECO:0000256" key="6">
    <source>
        <dbReference type="ARBA" id="ARBA00023002"/>
    </source>
</evidence>
<dbReference type="InterPro" id="IPR004360">
    <property type="entry name" value="Glyas_Fos-R_dOase_dom"/>
</dbReference>
<evidence type="ECO:0000313" key="11">
    <source>
        <dbReference type="Proteomes" id="UP000192288"/>
    </source>
</evidence>
<feature type="domain" description="VOC" evidence="9">
    <location>
        <begin position="7"/>
        <end position="122"/>
    </location>
</feature>
<dbReference type="PROSITE" id="PS00082">
    <property type="entry name" value="EXTRADIOL_DIOXYGENAS"/>
    <property type="match status" value="1"/>
</dbReference>
<keyword evidence="5 8" id="KW-0223">Dioxygenase</keyword>
<evidence type="ECO:0000256" key="3">
    <source>
        <dbReference type="ARBA" id="ARBA00022723"/>
    </source>
</evidence>
<evidence type="ECO:0000259" key="9">
    <source>
        <dbReference type="PROSITE" id="PS51819"/>
    </source>
</evidence>
<dbReference type="Gene3D" id="3.10.180.10">
    <property type="entry name" value="2,3-Dihydroxybiphenyl 1,2-Dioxygenase, domain 1"/>
    <property type="match status" value="1"/>
</dbReference>
<dbReference type="eggNOG" id="COG2514">
    <property type="taxonomic scope" value="Bacteria"/>
</dbReference>
<dbReference type="STRING" id="33968.BMS77_07970"/>
<comment type="similarity">
    <text evidence="2 8">Belongs to the extradiol ring-cleavage dioxygenase family.</text>
</comment>